<reference evidence="6" key="2">
    <citation type="journal article" date="2011" name="Nucleic Acids Res.">
        <title>Insights into the evolution of Archaea and eukaryotic protein modifier systems revealed by the genome of a novel archaeal group.</title>
        <authorList>
            <person name="Nunoura T."/>
            <person name="Takaki Y."/>
            <person name="Kakuta J."/>
            <person name="Nishi S."/>
            <person name="Sugahara J."/>
            <person name="Kazama H."/>
            <person name="Chee G."/>
            <person name="Hattori M."/>
            <person name="Kanai A."/>
            <person name="Atomi H."/>
            <person name="Takai K."/>
            <person name="Takami H."/>
        </authorList>
    </citation>
    <scope>NUCLEOTIDE SEQUENCE</scope>
</reference>
<evidence type="ECO:0000256" key="2">
    <source>
        <dbReference type="ARBA" id="ARBA00022723"/>
    </source>
</evidence>
<evidence type="ECO:0000256" key="1">
    <source>
        <dbReference type="ARBA" id="ARBA00001966"/>
    </source>
</evidence>
<dbReference type="SUPFAM" id="SSF53067">
    <property type="entry name" value="Actin-like ATPase domain"/>
    <property type="match status" value="1"/>
</dbReference>
<evidence type="ECO:0000256" key="4">
    <source>
        <dbReference type="ARBA" id="ARBA00023014"/>
    </source>
</evidence>
<sequence>MNTGPFFVGIDVGSTYTKGAMVDASGKLVATEMRMTGVRLSEAAQMTYETLLRKAGTDSTSVAYIVGTGYGRYNIRFGNTQVTEIACHAKGAHYLFPNTRTVLDMGGQDTKAIRINERGEVVDFVMNDKCAAGTGRFVEGAAKALGLSLNEVGELSLKSSKPVKVSSTCGVFAESEVLEHLAWGRKIEDILYGVHTAIATRSIGLLRRVGIEPELTFTGGLSLNIGMRKALEEQLGTKLNASNMTVFCGAIGAALFALEKAKIEGFVENLGVTVK</sequence>
<keyword evidence="4" id="KW-0411">Iron-sulfur</keyword>
<keyword evidence="2" id="KW-0479">Metal-binding</keyword>
<dbReference type="InterPro" id="IPR002731">
    <property type="entry name" value="ATPase_BadF"/>
</dbReference>
<dbReference type="InterPro" id="IPR008275">
    <property type="entry name" value="CoA_E_activase_dom"/>
</dbReference>
<comment type="cofactor">
    <cofactor evidence="1">
        <name>[4Fe-4S] cluster</name>
        <dbReference type="ChEBI" id="CHEBI:49883"/>
    </cofactor>
</comment>
<dbReference type="EMBL" id="AP011892">
    <property type="protein sequence ID" value="BAJ49393.1"/>
    <property type="molecule type" value="Genomic_DNA"/>
</dbReference>
<organism evidence="6">
    <name type="scientific">Caldiarchaeum subterraneum</name>
    <dbReference type="NCBI Taxonomy" id="311458"/>
    <lineage>
        <taxon>Archaea</taxon>
        <taxon>Nitrososphaerota</taxon>
        <taxon>Candidatus Caldarchaeales</taxon>
        <taxon>Candidatus Caldarchaeaceae</taxon>
        <taxon>Candidatus Caldarchaeum</taxon>
    </lineage>
</organism>
<dbReference type="PANTHER" id="PTHR32329">
    <property type="entry name" value="BIFUNCTIONAL PROTEIN [INCLUDES 2-HYDROXYACYL-COA DEHYDRATASE (N-TER) AND ITS ACTIVATOR DOMAIN (C_TERM)-RELATED"/>
    <property type="match status" value="1"/>
</dbReference>
<dbReference type="Pfam" id="PF01869">
    <property type="entry name" value="BcrAD_BadFG"/>
    <property type="match status" value="1"/>
</dbReference>
<gene>
    <name evidence="6" type="ORF">HGMM_F31D11C25</name>
</gene>
<proteinExistence type="predicted"/>
<name>E6NAN7_CALS0</name>
<dbReference type="CDD" id="cd24104">
    <property type="entry name" value="ASKHA_NBD_benz_CoA_BcrA_BadF"/>
    <property type="match status" value="1"/>
</dbReference>
<evidence type="ECO:0000313" key="6">
    <source>
        <dbReference type="EMBL" id="BAJ49393.1"/>
    </source>
</evidence>
<dbReference type="InterPro" id="IPR051805">
    <property type="entry name" value="Dehydratase_Activator_Redct"/>
</dbReference>
<dbReference type="PANTHER" id="PTHR32329:SF2">
    <property type="entry name" value="BIFUNCTIONAL PROTEIN [INCLUDES 2-HYDROXYACYL-COA DEHYDRATASE (N-TER) AND ITS ACTIVATOR DOMAIN (C_TERM)"/>
    <property type="match status" value="1"/>
</dbReference>
<dbReference type="GO" id="GO:0051536">
    <property type="term" value="F:iron-sulfur cluster binding"/>
    <property type="evidence" value="ECO:0007669"/>
    <property type="project" value="UniProtKB-KW"/>
</dbReference>
<reference evidence="6" key="1">
    <citation type="journal article" date="2005" name="Environ. Microbiol.">
        <title>Genetic and functional properties of uncultivated thermophilic crenarchaeotes from a subsurface gold mine as revealed by analysis of genome fragments.</title>
        <authorList>
            <person name="Nunoura T."/>
            <person name="Hirayama H."/>
            <person name="Takami H."/>
            <person name="Oida H."/>
            <person name="Nishi S."/>
            <person name="Shimamura S."/>
            <person name="Suzuki Y."/>
            <person name="Inagaki F."/>
            <person name="Takai K."/>
            <person name="Nealson K.H."/>
            <person name="Horikoshi K."/>
        </authorList>
    </citation>
    <scope>NUCLEOTIDE SEQUENCE</scope>
</reference>
<dbReference type="Gene3D" id="3.30.420.40">
    <property type="match status" value="2"/>
</dbReference>
<keyword evidence="3" id="KW-0408">Iron</keyword>
<dbReference type="GO" id="GO:0046872">
    <property type="term" value="F:metal ion binding"/>
    <property type="evidence" value="ECO:0007669"/>
    <property type="project" value="UniProtKB-KW"/>
</dbReference>
<dbReference type="AlphaFoldDB" id="E6NAN7"/>
<accession>E6NAN7</accession>
<evidence type="ECO:0000256" key="3">
    <source>
        <dbReference type="ARBA" id="ARBA00023004"/>
    </source>
</evidence>
<protein>
    <submittedName>
        <fullName evidence="6">CoA-substrate-specific enzyme activase</fullName>
    </submittedName>
</protein>
<evidence type="ECO:0000259" key="5">
    <source>
        <dbReference type="Pfam" id="PF01869"/>
    </source>
</evidence>
<dbReference type="InterPro" id="IPR043129">
    <property type="entry name" value="ATPase_NBD"/>
</dbReference>
<feature type="domain" description="ATPase BadF/BadG/BcrA/BcrD type" evidence="5">
    <location>
        <begin position="8"/>
        <end position="257"/>
    </location>
</feature>
<dbReference type="NCBIfam" id="TIGR00241">
    <property type="entry name" value="CoA_E_activ"/>
    <property type="match status" value="1"/>
</dbReference>